<feature type="domain" description="DNA polymerase epsilon subunit B N-terminal" evidence="8">
    <location>
        <begin position="5"/>
        <end position="80"/>
    </location>
</feature>
<dbReference type="PIRSF" id="PIRSF000799">
    <property type="entry name" value="DNA_pol_eps_2"/>
    <property type="match status" value="1"/>
</dbReference>
<dbReference type="Pfam" id="PF12213">
    <property type="entry name" value="Dpoe2NT"/>
    <property type="match status" value="1"/>
</dbReference>
<dbReference type="OrthoDB" id="10254730at2759"/>
<comment type="caution">
    <text evidence="9">The sequence shown here is derived from an EMBL/GenBank/DDBJ whole genome shotgun (WGS) entry which is preliminary data.</text>
</comment>
<dbReference type="GO" id="GO:0003677">
    <property type="term" value="F:DNA binding"/>
    <property type="evidence" value="ECO:0007669"/>
    <property type="project" value="UniProtKB-UniRule"/>
</dbReference>
<evidence type="ECO:0000256" key="2">
    <source>
        <dbReference type="ARBA" id="ARBA00009560"/>
    </source>
</evidence>
<dbReference type="InterPro" id="IPR016266">
    <property type="entry name" value="POLE2"/>
</dbReference>
<organism evidence="9 10">
    <name type="scientific">Ignelater luminosus</name>
    <name type="common">Cucubano</name>
    <name type="synonym">Pyrophorus luminosus</name>
    <dbReference type="NCBI Taxonomy" id="2038154"/>
    <lineage>
        <taxon>Eukaryota</taxon>
        <taxon>Metazoa</taxon>
        <taxon>Ecdysozoa</taxon>
        <taxon>Arthropoda</taxon>
        <taxon>Hexapoda</taxon>
        <taxon>Insecta</taxon>
        <taxon>Pterygota</taxon>
        <taxon>Neoptera</taxon>
        <taxon>Endopterygota</taxon>
        <taxon>Coleoptera</taxon>
        <taxon>Polyphaga</taxon>
        <taxon>Elateriformia</taxon>
        <taxon>Elateroidea</taxon>
        <taxon>Elateridae</taxon>
        <taxon>Agrypninae</taxon>
        <taxon>Pyrophorini</taxon>
        <taxon>Ignelater</taxon>
    </lineage>
</organism>
<evidence type="ECO:0000256" key="5">
    <source>
        <dbReference type="ARBA" id="ARBA00023242"/>
    </source>
</evidence>
<evidence type="ECO:0000256" key="4">
    <source>
        <dbReference type="ARBA" id="ARBA00023125"/>
    </source>
</evidence>
<dbReference type="AlphaFoldDB" id="A0A8K0C6X0"/>
<keyword evidence="10" id="KW-1185">Reference proteome</keyword>
<protein>
    <recommendedName>
        <fullName evidence="6">DNA polymerase epsilon subunit</fullName>
    </recommendedName>
    <alternativeName>
        <fullName evidence="6">DNA polymerase II subunit 2</fullName>
    </alternativeName>
</protein>
<dbReference type="PANTHER" id="PTHR12708:SF0">
    <property type="entry name" value="DNA POLYMERASE EPSILON SUBUNIT 2"/>
    <property type="match status" value="1"/>
</dbReference>
<evidence type="ECO:0000313" key="10">
    <source>
        <dbReference type="Proteomes" id="UP000801492"/>
    </source>
</evidence>
<dbReference type="PANTHER" id="PTHR12708">
    <property type="entry name" value="DNA POLYMERASE EPSILON SUBUNIT B"/>
    <property type="match status" value="1"/>
</dbReference>
<feature type="domain" description="DNA polymerase alpha/delta/epsilon subunit B" evidence="7">
    <location>
        <begin position="284"/>
        <end position="481"/>
    </location>
</feature>
<name>A0A8K0C6X0_IGNLU</name>
<evidence type="ECO:0000313" key="9">
    <source>
        <dbReference type="EMBL" id="KAF2881619.1"/>
    </source>
</evidence>
<reference evidence="9" key="1">
    <citation type="submission" date="2019-08" db="EMBL/GenBank/DDBJ databases">
        <title>The genome of the North American firefly Photinus pyralis.</title>
        <authorList>
            <consortium name="Photinus pyralis genome working group"/>
            <person name="Fallon T.R."/>
            <person name="Sander Lower S.E."/>
            <person name="Weng J.-K."/>
        </authorList>
    </citation>
    <scope>NUCLEOTIDE SEQUENCE</scope>
    <source>
        <strain evidence="9">TRF0915ILg1</strain>
        <tissue evidence="9">Whole body</tissue>
    </source>
</reference>
<dbReference type="Pfam" id="PF04042">
    <property type="entry name" value="DNA_pol_E_B"/>
    <property type="match status" value="1"/>
</dbReference>
<evidence type="ECO:0000256" key="1">
    <source>
        <dbReference type="ARBA" id="ARBA00004123"/>
    </source>
</evidence>
<keyword evidence="4 6" id="KW-0238">DNA-binding</keyword>
<dbReference type="GO" id="GO:0008622">
    <property type="term" value="C:epsilon DNA polymerase complex"/>
    <property type="evidence" value="ECO:0007669"/>
    <property type="project" value="UniProtKB-UniRule"/>
</dbReference>
<dbReference type="InterPro" id="IPR007185">
    <property type="entry name" value="DNA_pol_a/d/e_bsu"/>
</dbReference>
<dbReference type="InterPro" id="IPR024639">
    <property type="entry name" value="DNA_pol_e_bsu_N"/>
</dbReference>
<proteinExistence type="inferred from homology"/>
<evidence type="ECO:0000259" key="7">
    <source>
        <dbReference type="Pfam" id="PF04042"/>
    </source>
</evidence>
<dbReference type="Gene3D" id="3.60.21.60">
    <property type="match status" value="1"/>
</dbReference>
<keyword evidence="5 6" id="KW-0539">Nucleus</keyword>
<dbReference type="Gene3D" id="1.10.8.60">
    <property type="match status" value="1"/>
</dbReference>
<comment type="subcellular location">
    <subcellularLocation>
        <location evidence="1 6">Nucleus</location>
    </subcellularLocation>
</comment>
<dbReference type="GO" id="GO:0042276">
    <property type="term" value="P:error-prone translesion synthesis"/>
    <property type="evidence" value="ECO:0007669"/>
    <property type="project" value="TreeGrafter"/>
</dbReference>
<sequence>MENTEKLKKKIHNALKLSGFLVRREFCSLIVERFLEENVQLEDNFTFETYIKSLCNSLEKQCLSEKSIEREHIDRAIEVCLYTRCDKHETIFSVINAYDFPKFDYDPDRKLYLPSKTKAALLSDPNSKTRLFVDRYRTILQRTQRNFKNKVIQNERNKPLLQTVDYLLTTSNVTLNNILILGSLLQVSEGKYCLEDPSGIVELDLSHAKYHNGFFVENSFVLMNGYYEDKILHVSTVILPPGEEYEESRLMFGNLNYFGGPSLTPLRDSRNLQEQLQQNPDGMILFFSDVWLDNPLIFEKLEVLFDGMQESPPIAFVFMGNFMEQLQGLEKMDILKKLFKQFGELLSHYPLLINESQFVFIPGMSDPCSPHIIPRLPLPSYITEDFRKYVPKAIFATNPCRIQYCNREISLLRADVLVKLMQGTMYKPDREDISEFVTRTIVSQGHLSPLSLNSLTVHWDFDYTLRLYPLPNLVVVGDKSELYQGKYKGCQVVNPGSFCESRFQFVSYSPYTDTLDECIL</sequence>
<accession>A0A8K0C6X0</accession>
<evidence type="ECO:0000256" key="3">
    <source>
        <dbReference type="ARBA" id="ARBA00022705"/>
    </source>
</evidence>
<dbReference type="Proteomes" id="UP000801492">
    <property type="component" value="Unassembled WGS sequence"/>
</dbReference>
<keyword evidence="3 6" id="KW-0235">DNA replication</keyword>
<comment type="similarity">
    <text evidence="2 6">Belongs to the DNA polymerase epsilon subunit B family.</text>
</comment>
<dbReference type="EMBL" id="VTPC01090713">
    <property type="protein sequence ID" value="KAF2881619.1"/>
    <property type="molecule type" value="Genomic_DNA"/>
</dbReference>
<comment type="function">
    <text evidence="6">Participates in DNA repair and in chromosomal DNA replication.</text>
</comment>
<evidence type="ECO:0000256" key="6">
    <source>
        <dbReference type="PIRNR" id="PIRNR000799"/>
    </source>
</evidence>
<dbReference type="GO" id="GO:0006261">
    <property type="term" value="P:DNA-templated DNA replication"/>
    <property type="evidence" value="ECO:0007669"/>
    <property type="project" value="InterPro"/>
</dbReference>
<gene>
    <name evidence="9" type="ORF">ILUMI_24562</name>
</gene>
<evidence type="ECO:0000259" key="8">
    <source>
        <dbReference type="Pfam" id="PF12213"/>
    </source>
</evidence>